<evidence type="ECO:0000256" key="1">
    <source>
        <dbReference type="SAM" id="MobiDB-lite"/>
    </source>
</evidence>
<dbReference type="PANTHER" id="PTHR33495">
    <property type="entry name" value="ANTI-SIGMA FACTOR ANTAGONIST TM_1081-RELATED-RELATED"/>
    <property type="match status" value="1"/>
</dbReference>
<evidence type="ECO:0000313" key="4">
    <source>
        <dbReference type="Proteomes" id="UP000473525"/>
    </source>
</evidence>
<gene>
    <name evidence="3" type="ORF">GON03_07505</name>
</gene>
<comment type="caution">
    <text evidence="3">The sequence shown here is derived from an EMBL/GenBank/DDBJ whole genome shotgun (WGS) entry which is preliminary data.</text>
</comment>
<proteinExistence type="predicted"/>
<accession>A0A6L6XTQ4</accession>
<dbReference type="SUPFAM" id="SSF52091">
    <property type="entry name" value="SpoIIaa-like"/>
    <property type="match status" value="1"/>
</dbReference>
<dbReference type="EMBL" id="WSEK01000004">
    <property type="protein sequence ID" value="MVQ49025.1"/>
    <property type="molecule type" value="Genomic_DNA"/>
</dbReference>
<dbReference type="InterPro" id="IPR036513">
    <property type="entry name" value="STAS_dom_sf"/>
</dbReference>
<dbReference type="PROSITE" id="PS50801">
    <property type="entry name" value="STAS"/>
    <property type="match status" value="1"/>
</dbReference>
<evidence type="ECO:0000259" key="2">
    <source>
        <dbReference type="PROSITE" id="PS50801"/>
    </source>
</evidence>
<feature type="domain" description="STAS" evidence="2">
    <location>
        <begin position="36"/>
        <end position="131"/>
    </location>
</feature>
<sequence>MNRRPGDSVSGRSTARPGETVPFSSVIQLRPPHAHLTVSGELDILSSRSVRREVAGALADGTTDFTVDATDVTFVDAAGLGAFVHLRNAAMARRGQLRFVGASASFVSVCGMAGLHRAFGFEPQTPAHTLS</sequence>
<reference evidence="3 4" key="1">
    <citation type="submission" date="2019-12" db="EMBL/GenBank/DDBJ databases">
        <authorList>
            <person name="Huq M.A."/>
        </authorList>
    </citation>
    <scope>NUCLEOTIDE SEQUENCE [LARGE SCALE GENOMIC DNA]</scope>
    <source>
        <strain evidence="3 4">MAH-18</strain>
    </source>
</reference>
<dbReference type="Gene3D" id="3.30.750.24">
    <property type="entry name" value="STAS domain"/>
    <property type="match status" value="1"/>
</dbReference>
<keyword evidence="4" id="KW-1185">Reference proteome</keyword>
<dbReference type="InterPro" id="IPR058548">
    <property type="entry name" value="MlaB-like_STAS"/>
</dbReference>
<dbReference type="AlphaFoldDB" id="A0A6L6XTQ4"/>
<dbReference type="InterPro" id="IPR002645">
    <property type="entry name" value="STAS_dom"/>
</dbReference>
<dbReference type="GO" id="GO:0043856">
    <property type="term" value="F:anti-sigma factor antagonist activity"/>
    <property type="evidence" value="ECO:0007669"/>
    <property type="project" value="TreeGrafter"/>
</dbReference>
<evidence type="ECO:0000313" key="3">
    <source>
        <dbReference type="EMBL" id="MVQ49025.1"/>
    </source>
</evidence>
<dbReference type="PANTHER" id="PTHR33495:SF2">
    <property type="entry name" value="ANTI-SIGMA FACTOR ANTAGONIST TM_1081-RELATED"/>
    <property type="match status" value="1"/>
</dbReference>
<protein>
    <submittedName>
        <fullName evidence="3">STAS domain-containing protein</fullName>
    </submittedName>
</protein>
<dbReference type="Proteomes" id="UP000473525">
    <property type="component" value="Unassembled WGS sequence"/>
</dbReference>
<dbReference type="CDD" id="cd07043">
    <property type="entry name" value="STAS_anti-anti-sigma_factors"/>
    <property type="match status" value="1"/>
</dbReference>
<dbReference type="Pfam" id="PF13466">
    <property type="entry name" value="STAS_2"/>
    <property type="match status" value="1"/>
</dbReference>
<feature type="region of interest" description="Disordered" evidence="1">
    <location>
        <begin position="1"/>
        <end position="21"/>
    </location>
</feature>
<name>A0A6L6XTQ4_9ACTN</name>
<organism evidence="3 4">
    <name type="scientific">Nocardioides agri</name>
    <dbReference type="NCBI Taxonomy" id="2682843"/>
    <lineage>
        <taxon>Bacteria</taxon>
        <taxon>Bacillati</taxon>
        <taxon>Actinomycetota</taxon>
        <taxon>Actinomycetes</taxon>
        <taxon>Propionibacteriales</taxon>
        <taxon>Nocardioidaceae</taxon>
        <taxon>Nocardioides</taxon>
    </lineage>
</organism>